<proteinExistence type="predicted"/>
<dbReference type="Proteomes" id="UP001462640">
    <property type="component" value="Unassembled WGS sequence"/>
</dbReference>
<dbReference type="InterPro" id="IPR009678">
    <property type="entry name" value="Phage_tail_completion_R"/>
</dbReference>
<name>A0ABV0GG14_9BURK</name>
<organism evidence="1 2">
    <name type="scientific">Roseateles flavus</name>
    <dbReference type="NCBI Taxonomy" id="3149041"/>
    <lineage>
        <taxon>Bacteria</taxon>
        <taxon>Pseudomonadati</taxon>
        <taxon>Pseudomonadota</taxon>
        <taxon>Betaproteobacteria</taxon>
        <taxon>Burkholderiales</taxon>
        <taxon>Sphaerotilaceae</taxon>
        <taxon>Roseateles</taxon>
    </lineage>
</organism>
<sequence length="164" mass="18609">MYKPDSLRKALTAASPALRQNPDRLRVFIDEGAINCAGGTSLSFEYAYTLDVLVTDYAGHPDTLIVPILAWLRRHQPDLLLNPDRMRDGFTFEADLLNNQTADISIKIKLTERVRVSTSPDGKTRKAEHLPEPVTDPLDFVEHWTLYVLGEKVAEWDHRPEDVL</sequence>
<gene>
    <name evidence="1" type="ORF">ABDJ40_14680</name>
</gene>
<dbReference type="Pfam" id="PF06891">
    <property type="entry name" value="P2_Phage_GpR"/>
    <property type="match status" value="1"/>
</dbReference>
<dbReference type="RefSeq" id="WP_347610922.1">
    <property type="nucleotide sequence ID" value="NZ_JBDPZC010000006.1"/>
</dbReference>
<comment type="caution">
    <text evidence="1">The sequence shown here is derived from an EMBL/GenBank/DDBJ whole genome shotgun (WGS) entry which is preliminary data.</text>
</comment>
<reference evidence="1 2" key="1">
    <citation type="submission" date="2024-05" db="EMBL/GenBank/DDBJ databases">
        <title>Roseateles sp. 2.12 16S ribosomal RNA gene Genome sequencing and assembly.</title>
        <authorList>
            <person name="Woo H."/>
        </authorList>
    </citation>
    <scope>NUCLEOTIDE SEQUENCE [LARGE SCALE GENOMIC DNA]</scope>
    <source>
        <strain evidence="1 2">2.12</strain>
    </source>
</reference>
<protein>
    <submittedName>
        <fullName evidence="1">Phage tail protein</fullName>
    </submittedName>
</protein>
<accession>A0ABV0GG14</accession>
<evidence type="ECO:0000313" key="1">
    <source>
        <dbReference type="EMBL" id="MEO3714008.1"/>
    </source>
</evidence>
<evidence type="ECO:0000313" key="2">
    <source>
        <dbReference type="Proteomes" id="UP001462640"/>
    </source>
</evidence>
<dbReference type="EMBL" id="JBDPZC010000006">
    <property type="protein sequence ID" value="MEO3714008.1"/>
    <property type="molecule type" value="Genomic_DNA"/>
</dbReference>
<keyword evidence="2" id="KW-1185">Reference proteome</keyword>